<dbReference type="Gene3D" id="1.10.443.10">
    <property type="entry name" value="Intergrase catalytic core"/>
    <property type="match status" value="1"/>
</dbReference>
<dbReference type="InterPro" id="IPR013762">
    <property type="entry name" value="Integrase-like_cat_sf"/>
</dbReference>
<gene>
    <name evidence="3" type="ORF">Zmor_014567</name>
</gene>
<keyword evidence="4" id="KW-1185">Reference proteome</keyword>
<name>A0AA38IGF2_9CUCU</name>
<evidence type="ECO:0000256" key="1">
    <source>
        <dbReference type="ARBA" id="ARBA00023172"/>
    </source>
</evidence>
<reference evidence="3" key="1">
    <citation type="journal article" date="2023" name="G3 (Bethesda)">
        <title>Whole genome assemblies of Zophobas morio and Tenebrio molitor.</title>
        <authorList>
            <person name="Kaur S."/>
            <person name="Stinson S.A."/>
            <person name="diCenzo G.C."/>
        </authorList>
    </citation>
    <scope>NUCLEOTIDE SEQUENCE</scope>
    <source>
        <strain evidence="3">QUZm001</strain>
    </source>
</reference>
<feature type="compositionally biased region" description="Polar residues" evidence="2">
    <location>
        <begin position="178"/>
        <end position="196"/>
    </location>
</feature>
<feature type="region of interest" description="Disordered" evidence="2">
    <location>
        <begin position="111"/>
        <end position="133"/>
    </location>
</feature>
<dbReference type="EMBL" id="JALNTZ010000004">
    <property type="protein sequence ID" value="KAJ3655435.1"/>
    <property type="molecule type" value="Genomic_DNA"/>
</dbReference>
<dbReference type="AlphaFoldDB" id="A0AA38IGF2"/>
<organism evidence="3 4">
    <name type="scientific">Zophobas morio</name>
    <dbReference type="NCBI Taxonomy" id="2755281"/>
    <lineage>
        <taxon>Eukaryota</taxon>
        <taxon>Metazoa</taxon>
        <taxon>Ecdysozoa</taxon>
        <taxon>Arthropoda</taxon>
        <taxon>Hexapoda</taxon>
        <taxon>Insecta</taxon>
        <taxon>Pterygota</taxon>
        <taxon>Neoptera</taxon>
        <taxon>Endopterygota</taxon>
        <taxon>Coleoptera</taxon>
        <taxon>Polyphaga</taxon>
        <taxon>Cucujiformia</taxon>
        <taxon>Tenebrionidae</taxon>
        <taxon>Zophobas</taxon>
    </lineage>
</organism>
<dbReference type="InterPro" id="IPR011010">
    <property type="entry name" value="DNA_brk_join_enz"/>
</dbReference>
<dbReference type="GO" id="GO:0006310">
    <property type="term" value="P:DNA recombination"/>
    <property type="evidence" value="ECO:0007669"/>
    <property type="project" value="UniProtKB-KW"/>
</dbReference>
<proteinExistence type="predicted"/>
<dbReference type="SUPFAM" id="SSF56349">
    <property type="entry name" value="DNA breaking-rejoining enzymes"/>
    <property type="match status" value="1"/>
</dbReference>
<accession>A0AA38IGF2</accession>
<feature type="compositionally biased region" description="Basic and acidic residues" evidence="2">
    <location>
        <begin position="112"/>
        <end position="133"/>
    </location>
</feature>
<evidence type="ECO:0000313" key="4">
    <source>
        <dbReference type="Proteomes" id="UP001168821"/>
    </source>
</evidence>
<dbReference type="Proteomes" id="UP001168821">
    <property type="component" value="Unassembled WGS sequence"/>
</dbReference>
<feature type="region of interest" description="Disordered" evidence="2">
    <location>
        <begin position="178"/>
        <end position="211"/>
    </location>
</feature>
<dbReference type="GO" id="GO:0003677">
    <property type="term" value="F:DNA binding"/>
    <property type="evidence" value="ECO:0007669"/>
    <property type="project" value="InterPro"/>
</dbReference>
<sequence>MPSVVAEFLNLPNPKDYTGHCFRRSSASLAADSDVDLISLKRLGGWKSSSVAESYIEESVERKKKICRQLLGEKQNESSTNTLYIVTTEATSTTSRDISLIPSSSSASFTSEMEKKKLSSAENQKRKAVKELEKDKLRSQPHKFFKQQNTESCYVIVASGGSGDPHLTTFETAVDLSPSISSHQHGESQAHQSIASESGADPSLSFSDRPTSSATEVVSKIDILIIFKSNDPETCPKFISVKIRKIIVEHDLTKRKKKFVSKR</sequence>
<evidence type="ECO:0000256" key="2">
    <source>
        <dbReference type="SAM" id="MobiDB-lite"/>
    </source>
</evidence>
<protein>
    <recommendedName>
        <fullName evidence="5">Tyr recombinase domain-containing protein</fullName>
    </recommendedName>
</protein>
<dbReference type="GO" id="GO:0015074">
    <property type="term" value="P:DNA integration"/>
    <property type="evidence" value="ECO:0007669"/>
    <property type="project" value="InterPro"/>
</dbReference>
<evidence type="ECO:0000313" key="3">
    <source>
        <dbReference type="EMBL" id="KAJ3655435.1"/>
    </source>
</evidence>
<keyword evidence="1" id="KW-0233">DNA recombination</keyword>
<comment type="caution">
    <text evidence="3">The sequence shown here is derived from an EMBL/GenBank/DDBJ whole genome shotgun (WGS) entry which is preliminary data.</text>
</comment>
<evidence type="ECO:0008006" key="5">
    <source>
        <dbReference type="Google" id="ProtNLM"/>
    </source>
</evidence>